<dbReference type="Proteomes" id="UP000515743">
    <property type="component" value="Chromosome"/>
</dbReference>
<dbReference type="InterPro" id="IPR001584">
    <property type="entry name" value="Integrase_cat-core"/>
</dbReference>
<evidence type="ECO:0000313" key="3">
    <source>
        <dbReference type="EMBL" id="QNE90073.1"/>
    </source>
</evidence>
<dbReference type="GO" id="GO:0003676">
    <property type="term" value="F:nucleic acid binding"/>
    <property type="evidence" value="ECO:0007669"/>
    <property type="project" value="InterPro"/>
</dbReference>
<organism evidence="3 4">
    <name type="scientific">Corynebacterium incognita</name>
    <dbReference type="NCBI Taxonomy" id="2754725"/>
    <lineage>
        <taxon>Bacteria</taxon>
        <taxon>Bacillati</taxon>
        <taxon>Actinomycetota</taxon>
        <taxon>Actinomycetes</taxon>
        <taxon>Mycobacteriales</taxon>
        <taxon>Corynebacteriaceae</taxon>
        <taxon>Corynebacterium</taxon>
    </lineage>
</organism>
<dbReference type="KEGG" id="cik:H0194_03390"/>
<dbReference type="InterPro" id="IPR012337">
    <property type="entry name" value="RNaseH-like_sf"/>
</dbReference>
<keyword evidence="4" id="KW-1185">Reference proteome</keyword>
<dbReference type="EMBL" id="CP059404">
    <property type="protein sequence ID" value="QNE90073.1"/>
    <property type="molecule type" value="Genomic_DNA"/>
</dbReference>
<dbReference type="Pfam" id="PF13276">
    <property type="entry name" value="HTH_21"/>
    <property type="match status" value="1"/>
</dbReference>
<name>A0A7G7CR57_9CORY</name>
<dbReference type="InterPro" id="IPR048020">
    <property type="entry name" value="Transpos_IS3"/>
</dbReference>
<sequence length="202" mass="22951">MNRFRFVDDNRGLYEVKRLCEVLKINRSSYYKWKSAASARRRRVLDDAVLGARIKAVFTAENGCYGAKRVTAAINSDPANDDLFNHKRTARLMRQMGLFGYTKKRRVKTTVSAKRAPKLPDLLKRRFTAEKPNTIYVGDITYLPIADGSNMYLATVIDCYSRQLTGFAIADHMRTELVEEALTMAHGVRGNGPDPRIVDTRV</sequence>
<dbReference type="AlphaFoldDB" id="A0A7G7CR57"/>
<dbReference type="NCBIfam" id="NF033516">
    <property type="entry name" value="transpos_IS3"/>
    <property type="match status" value="1"/>
</dbReference>
<feature type="domain" description="Integrase catalytic" evidence="2">
    <location>
        <begin position="128"/>
        <end position="202"/>
    </location>
</feature>
<dbReference type="SUPFAM" id="SSF53098">
    <property type="entry name" value="Ribonuclease H-like"/>
    <property type="match status" value="1"/>
</dbReference>
<dbReference type="Gene3D" id="3.30.420.10">
    <property type="entry name" value="Ribonuclease H-like superfamily/Ribonuclease H"/>
    <property type="match status" value="1"/>
</dbReference>
<dbReference type="PROSITE" id="PS50994">
    <property type="entry name" value="INTEGRASE"/>
    <property type="match status" value="1"/>
</dbReference>
<evidence type="ECO:0000259" key="2">
    <source>
        <dbReference type="PROSITE" id="PS50994"/>
    </source>
</evidence>
<dbReference type="InterPro" id="IPR036397">
    <property type="entry name" value="RNaseH_sf"/>
</dbReference>
<dbReference type="InterPro" id="IPR050900">
    <property type="entry name" value="Transposase_IS3/IS150/IS904"/>
</dbReference>
<evidence type="ECO:0000256" key="1">
    <source>
        <dbReference type="ARBA" id="ARBA00002286"/>
    </source>
</evidence>
<evidence type="ECO:0000313" key="4">
    <source>
        <dbReference type="Proteomes" id="UP000515743"/>
    </source>
</evidence>
<accession>A0A7G7CR57</accession>
<dbReference type="PANTHER" id="PTHR46889">
    <property type="entry name" value="TRANSPOSASE INSF FOR INSERTION SEQUENCE IS3B-RELATED"/>
    <property type="match status" value="1"/>
</dbReference>
<dbReference type="Pfam" id="PF00665">
    <property type="entry name" value="rve"/>
    <property type="match status" value="1"/>
</dbReference>
<reference evidence="3 4" key="1">
    <citation type="submission" date="2020-07" db="EMBL/GenBank/DDBJ databases">
        <title>Complete genome and description of Corynebacterium incognita strain Marseille-Q3630 sp. nov.</title>
        <authorList>
            <person name="Boxberger M."/>
        </authorList>
    </citation>
    <scope>NUCLEOTIDE SEQUENCE [LARGE SCALE GENOMIC DNA]</scope>
    <source>
        <strain evidence="3 4">Marseille-Q3630</strain>
    </source>
</reference>
<dbReference type="InterPro" id="IPR025948">
    <property type="entry name" value="HTH-like_dom"/>
</dbReference>
<dbReference type="PANTHER" id="PTHR46889:SF4">
    <property type="entry name" value="TRANSPOSASE INSO FOR INSERTION SEQUENCE ELEMENT IS911B-RELATED"/>
    <property type="match status" value="1"/>
</dbReference>
<dbReference type="GO" id="GO:0015074">
    <property type="term" value="P:DNA integration"/>
    <property type="evidence" value="ECO:0007669"/>
    <property type="project" value="InterPro"/>
</dbReference>
<protein>
    <submittedName>
        <fullName evidence="3">IS3 family transposase</fullName>
    </submittedName>
</protein>
<gene>
    <name evidence="3" type="ORF">H0194_03390</name>
</gene>
<comment type="function">
    <text evidence="1">Involved in the transposition of the insertion sequence.</text>
</comment>
<proteinExistence type="predicted"/>